<protein>
    <submittedName>
        <fullName evidence="3">Uncharacterized protein</fullName>
    </submittedName>
</protein>
<feature type="compositionally biased region" description="Polar residues" evidence="1">
    <location>
        <begin position="1775"/>
        <end position="1786"/>
    </location>
</feature>
<feature type="compositionally biased region" description="Basic and acidic residues" evidence="1">
    <location>
        <begin position="1450"/>
        <end position="1466"/>
    </location>
</feature>
<feature type="compositionally biased region" description="Low complexity" evidence="1">
    <location>
        <begin position="1787"/>
        <end position="1796"/>
    </location>
</feature>
<feature type="compositionally biased region" description="Basic and acidic residues" evidence="1">
    <location>
        <begin position="906"/>
        <end position="917"/>
    </location>
</feature>
<dbReference type="OrthoDB" id="307497at2759"/>
<feature type="region of interest" description="Disordered" evidence="1">
    <location>
        <begin position="576"/>
        <end position="772"/>
    </location>
</feature>
<feature type="transmembrane region" description="Helical" evidence="2">
    <location>
        <begin position="395"/>
        <end position="415"/>
    </location>
</feature>
<evidence type="ECO:0000256" key="1">
    <source>
        <dbReference type="SAM" id="MobiDB-lite"/>
    </source>
</evidence>
<feature type="region of interest" description="Disordered" evidence="1">
    <location>
        <begin position="1946"/>
        <end position="2013"/>
    </location>
</feature>
<feature type="compositionally biased region" description="Basic and acidic residues" evidence="1">
    <location>
        <begin position="1368"/>
        <end position="1377"/>
    </location>
</feature>
<dbReference type="InterPro" id="IPR006212">
    <property type="entry name" value="Furin_repeat"/>
</dbReference>
<feature type="compositionally biased region" description="Basic and acidic residues" evidence="1">
    <location>
        <begin position="1475"/>
        <end position="1492"/>
    </location>
</feature>
<feature type="region of interest" description="Disordered" evidence="1">
    <location>
        <begin position="955"/>
        <end position="1023"/>
    </location>
</feature>
<feature type="compositionally biased region" description="Basic and acidic residues" evidence="1">
    <location>
        <begin position="615"/>
        <end position="640"/>
    </location>
</feature>
<feature type="transmembrane region" description="Helical" evidence="2">
    <location>
        <begin position="505"/>
        <end position="532"/>
    </location>
</feature>
<feature type="compositionally biased region" description="Basic and acidic residues" evidence="1">
    <location>
        <begin position="754"/>
        <end position="772"/>
    </location>
</feature>
<proteinExistence type="predicted"/>
<feature type="transmembrane region" description="Helical" evidence="2">
    <location>
        <begin position="421"/>
        <end position="443"/>
    </location>
</feature>
<keyword evidence="2" id="KW-0812">Transmembrane</keyword>
<dbReference type="SMART" id="SM00261">
    <property type="entry name" value="FU"/>
    <property type="match status" value="2"/>
</dbReference>
<feature type="compositionally biased region" description="Pro residues" evidence="1">
    <location>
        <begin position="644"/>
        <end position="670"/>
    </location>
</feature>
<gene>
    <name evidence="3" type="ORF">FGO68_gene468</name>
</gene>
<sequence length="2013" mass="226289">MTICSGRRQIEVKDNSGLRTIENNFQKQLSEHQDLIIPAGQDYRITTDEQQNGDYPKCLTINILPHFEVPCKFAKDRVTLEVNLDWNEAFFGHNEINLRVFGVQGNLFLTQSMESGNFLYRPVSRQLVSTSATISAYSALVTPTSYTLGATTTYTITFVPANYKQGMSIQLTLPSQLSLPTTVIKKVTTTATLTCIGLYGTDSTTLTCSGNYTTRKVTITGAFNSTSTSPANISFSIASVINTATSTTTDSFTLETYSGTTLLDSISTFLTVSFNCTSPCKTCDSTGSSVCTSCQGLSSYPYLSNSTCIATCPSAYFADASYSCVACSSPCLTCSGSASSCLSCVDGYTLSGDSCSNYDLYTSQYYFFASGMGVAVSIVMLLFKCCCKRMKWLDSTISWVSLSEIISWGALLYLYYNQTDFIHIITLGAACAMHVVMNLIYAITHQKLVFKEGGAIYKQLVMNYHCWNTLAVVISFLLTFKFHIIQMSHFWHSTALGGDWPKEVWGVWNMVVVMYLFSCYSILVGSSAYFVLKHLDNMEEWIFWATCDVAALSTYVAFLLIISACCQGTKKSHQEIDNEVAPQPEDNSLLQNRSRRGDEDQGSGRSRNNQVKPPPRRDSSNTLEESGKQLLGKERSDDTKTTTIPPPVIAQKQPPPPPPRRQDPIPPPQKPIEHQSMDEIKDAVRKMPLVNHVPPSQRGILRNKAQFGPPLPAPKSRLGDQSNNNSARVSPPPTSDDMRKAAFPPASKKAPMPPHERNPFPPPPKREQTPPKKFEQEMDVLKQYMDYLKGEKQMMRDERHEMIRERQKILDQELLRQKEFMFMQRQMTNNNHNDNPNTHKLELENMKLKFMLEMDKTLKERLGDGWDRKSKDSKKHRRRDYSISETEEEEDDTPPRDKRGNRSRRERTPPKKDDRRGTKSNPRGGKLNDSMYTYSYSPEVSLYDKGMQTELPRKTLPQKGLETSGSNLLKPKLNQSFEDSARPSMPPSKHSQEIQVSDMTQLPSEAKLPPPPIEPPVKPTPRRGVEINIQTDPIKPPTPPKGPIYGNRPIYIHVNCQADEETEEKVPLPKMVKPLPSCNYVEMSAEIEEVMIYKEEEEKALDPISSRNNPLFKIQSEQMPSLKRSEYQSQLEPIQENHPLNRVVSGPFNNPSDQVIQQSEMMEVQDGENKPFYSKAQPSGLADGELNMSQMEPIMSNNPLKSNIGAQGIDRSINDSMFEAVRENNPLYEKATPNSKLQGEVLDSQIEPIVNKAIFNRATPFINDRSVNESFIEPLDENKPYFQDVTPSQLKEVEEESQMIEPIEGNEALKKDVSGLLQDVERDEEMIEPIGGNEALKKDVSGQLDHEANQDEDLIEPITENKPLFDTQEEKKLEKSESQQQIEPISGNLPEFDDIDQPLKEVEANDAQIQPIQENLPLQKVTSDKDLQRESHLRQSMVEPIDKAIPLSKDVSDKDLPKKEENHESLVEPIPNEPALRDDASDEAREEERYESIIEPIETRPLNGGVSDKSIPREEQRDESLIEPVKGNSALRDQVSDVPLSNNMRESMIEPIVQVPALLQDISDIQLDALRQESQIEPFNNSPEFGLPDAVDPPHELYQSQIEPIPRGSQMFQRVPSSQHSRQMNHSQIEPVPRQRPLYRQASRSTMKESSVEQYMQVEPVFEVLPPQDQSKEDIEIHHTEAPLRSDLSKRPIAEPEPEEEEEPVQQQAQPIARKIKKILYSDKSESSLDERMEDTPSNYNIPNGRLDGRSLGLKAIMMREKKKARKQLPEIPENSAQMGRTLQPVSSGKLSSSKKSQLEGNHQYFSPIRGTIQGPSQPSLLKNSGPDKVNNLFQDQSEIQIQTVNQAVSRQRKGQVPGSRGQRFAPPSQEGDTGGQNSSLMNRKRAEALDLNQNTEYHPTFGAGEEGEDDPTDNRFFQIDTDLNNNAAKYQIGGGAGTGMIAKKQKRNAGLSKGLSKKQFKERSDDANPIEGGANISPPPEKRMADIGPNPYSIKTTLPKVSMEPPKISFKR</sequence>
<evidence type="ECO:0000256" key="2">
    <source>
        <dbReference type="SAM" id="Phobius"/>
    </source>
</evidence>
<feature type="compositionally biased region" description="Basic and acidic residues" evidence="1">
    <location>
        <begin position="1720"/>
        <end position="1735"/>
    </location>
</feature>
<dbReference type="CDD" id="cd00064">
    <property type="entry name" value="FU"/>
    <property type="match status" value="2"/>
</dbReference>
<feature type="region of interest" description="Disordered" evidence="1">
    <location>
        <begin position="864"/>
        <end position="932"/>
    </location>
</feature>
<reference evidence="3" key="1">
    <citation type="submission" date="2019-06" db="EMBL/GenBank/DDBJ databases">
        <authorList>
            <person name="Zheng W."/>
        </authorList>
    </citation>
    <scope>NUCLEOTIDE SEQUENCE</scope>
    <source>
        <strain evidence="3">QDHG01</strain>
    </source>
</reference>
<feature type="compositionally biased region" description="Polar residues" evidence="1">
    <location>
        <begin position="1814"/>
        <end position="1823"/>
    </location>
</feature>
<dbReference type="SUPFAM" id="SSF57184">
    <property type="entry name" value="Growth factor receptor domain"/>
    <property type="match status" value="1"/>
</dbReference>
<feature type="transmembrane region" description="Helical" evidence="2">
    <location>
        <begin position="541"/>
        <end position="562"/>
    </location>
</feature>
<feature type="compositionally biased region" description="Polar residues" evidence="1">
    <location>
        <begin position="993"/>
        <end position="1003"/>
    </location>
</feature>
<feature type="compositionally biased region" description="Basic and acidic residues" evidence="1">
    <location>
        <begin position="1335"/>
        <end position="1349"/>
    </location>
</feature>
<feature type="region of interest" description="Disordered" evidence="1">
    <location>
        <begin position="1762"/>
        <end position="1918"/>
    </location>
</feature>
<evidence type="ECO:0000313" key="4">
    <source>
        <dbReference type="Proteomes" id="UP000785679"/>
    </source>
</evidence>
<feature type="compositionally biased region" description="Low complexity" evidence="1">
    <location>
        <begin position="741"/>
        <end position="750"/>
    </location>
</feature>
<dbReference type="Proteomes" id="UP000785679">
    <property type="component" value="Unassembled WGS sequence"/>
</dbReference>
<feature type="compositionally biased region" description="Polar residues" evidence="1">
    <location>
        <begin position="961"/>
        <end position="978"/>
    </location>
</feature>
<evidence type="ECO:0000313" key="3">
    <source>
        <dbReference type="EMBL" id="TNV87581.1"/>
    </source>
</evidence>
<keyword evidence="2" id="KW-0472">Membrane</keyword>
<dbReference type="Gene3D" id="2.10.220.10">
    <property type="entry name" value="Hormone Receptor, Insulin-like Growth Factor Receptor 1, Chain A, domain 2"/>
    <property type="match status" value="1"/>
</dbReference>
<feature type="transmembrane region" description="Helical" evidence="2">
    <location>
        <begin position="464"/>
        <end position="485"/>
    </location>
</feature>
<feature type="compositionally biased region" description="Polar residues" evidence="1">
    <location>
        <begin position="1610"/>
        <end position="1628"/>
    </location>
</feature>
<feature type="compositionally biased region" description="Polar residues" evidence="1">
    <location>
        <begin position="1832"/>
        <end position="1850"/>
    </location>
</feature>
<feature type="region of interest" description="Disordered" evidence="1">
    <location>
        <begin position="1408"/>
        <end position="1539"/>
    </location>
</feature>
<feature type="compositionally biased region" description="Basic and acidic residues" evidence="1">
    <location>
        <begin position="1670"/>
        <end position="1694"/>
    </location>
</feature>
<accession>A0A8J8P8R3</accession>
<dbReference type="EMBL" id="RRYP01000333">
    <property type="protein sequence ID" value="TNV87581.1"/>
    <property type="molecule type" value="Genomic_DNA"/>
</dbReference>
<feature type="transmembrane region" description="Helical" evidence="2">
    <location>
        <begin position="365"/>
        <end position="383"/>
    </location>
</feature>
<feature type="compositionally biased region" description="Pro residues" evidence="1">
    <location>
        <begin position="1008"/>
        <end position="1019"/>
    </location>
</feature>
<feature type="region of interest" description="Disordered" evidence="1">
    <location>
        <begin position="1610"/>
        <end position="1749"/>
    </location>
</feature>
<organism evidence="3 4">
    <name type="scientific">Halteria grandinella</name>
    <dbReference type="NCBI Taxonomy" id="5974"/>
    <lineage>
        <taxon>Eukaryota</taxon>
        <taxon>Sar</taxon>
        <taxon>Alveolata</taxon>
        <taxon>Ciliophora</taxon>
        <taxon>Intramacronucleata</taxon>
        <taxon>Spirotrichea</taxon>
        <taxon>Stichotrichia</taxon>
        <taxon>Sporadotrichida</taxon>
        <taxon>Halteriidae</taxon>
        <taxon>Halteria</taxon>
    </lineage>
</organism>
<feature type="region of interest" description="Disordered" evidence="1">
    <location>
        <begin position="1328"/>
        <end position="1393"/>
    </location>
</feature>
<name>A0A8J8P8R3_HALGN</name>
<keyword evidence="2" id="KW-1133">Transmembrane helix</keyword>
<dbReference type="InterPro" id="IPR009030">
    <property type="entry name" value="Growth_fac_rcpt_cys_sf"/>
</dbReference>
<feature type="compositionally biased region" description="Basic and acidic residues" evidence="1">
    <location>
        <begin position="1510"/>
        <end position="1520"/>
    </location>
</feature>
<comment type="caution">
    <text evidence="3">The sequence shown here is derived from an EMBL/GenBank/DDBJ whole genome shotgun (WGS) entry which is preliminary data.</text>
</comment>
<feature type="compositionally biased region" description="Polar residues" evidence="1">
    <location>
        <begin position="719"/>
        <end position="728"/>
    </location>
</feature>
<feature type="compositionally biased region" description="Basic and acidic residues" evidence="1">
    <location>
        <begin position="671"/>
        <end position="685"/>
    </location>
</feature>
<keyword evidence="4" id="KW-1185">Reference proteome</keyword>
<feature type="compositionally biased region" description="Basic and acidic residues" evidence="1">
    <location>
        <begin position="1422"/>
        <end position="1433"/>
    </location>
</feature>